<gene>
    <name evidence="10" type="ORF">WJX74_008048</name>
</gene>
<dbReference type="PROSITE" id="PS50222">
    <property type="entry name" value="EF_HAND_2"/>
    <property type="match status" value="4"/>
</dbReference>
<proteinExistence type="predicted"/>
<dbReference type="Pfam" id="PF13499">
    <property type="entry name" value="EF-hand_7"/>
    <property type="match status" value="2"/>
</dbReference>
<keyword evidence="3 8" id="KW-0812">Transmembrane</keyword>
<dbReference type="EMBL" id="JALJOS010000013">
    <property type="protein sequence ID" value="KAK9831758.1"/>
    <property type="molecule type" value="Genomic_DNA"/>
</dbReference>
<dbReference type="SUPFAM" id="SSF47473">
    <property type="entry name" value="EF-hand"/>
    <property type="match status" value="1"/>
</dbReference>
<feature type="domain" description="EF-hand" evidence="9">
    <location>
        <begin position="284"/>
        <end position="319"/>
    </location>
</feature>
<protein>
    <recommendedName>
        <fullName evidence="9">EF-hand domain-containing protein</fullName>
    </recommendedName>
</protein>
<dbReference type="Pfam" id="PF00153">
    <property type="entry name" value="Mito_carr"/>
    <property type="match status" value="3"/>
</dbReference>
<keyword evidence="5" id="KW-0106">Calcium</keyword>
<dbReference type="PROSITE" id="PS00018">
    <property type="entry name" value="EF_HAND_1"/>
    <property type="match status" value="2"/>
</dbReference>
<feature type="domain" description="EF-hand" evidence="9">
    <location>
        <begin position="217"/>
        <end position="252"/>
    </location>
</feature>
<evidence type="ECO:0000256" key="7">
    <source>
        <dbReference type="ARBA" id="ARBA00023136"/>
    </source>
</evidence>
<dbReference type="Proteomes" id="UP001438707">
    <property type="component" value="Unassembled WGS sequence"/>
</dbReference>
<dbReference type="InterPro" id="IPR018247">
    <property type="entry name" value="EF_Hand_1_Ca_BS"/>
</dbReference>
<dbReference type="PROSITE" id="PS50920">
    <property type="entry name" value="SOLCAR"/>
    <property type="match status" value="3"/>
</dbReference>
<keyword evidence="7 8" id="KW-0472">Membrane</keyword>
<dbReference type="CDD" id="cd15898">
    <property type="entry name" value="EFh_PI-PLC"/>
    <property type="match status" value="1"/>
</dbReference>
<dbReference type="Gene3D" id="1.10.238.10">
    <property type="entry name" value="EF-hand"/>
    <property type="match status" value="1"/>
</dbReference>
<dbReference type="GO" id="GO:0055085">
    <property type="term" value="P:transmembrane transport"/>
    <property type="evidence" value="ECO:0007669"/>
    <property type="project" value="InterPro"/>
</dbReference>
<sequence>MLASRFPSPSLHASLHEDVSSILLWSQLLAGLPILRSQPLQHLHLSTASVSQQQCATPTAKLSSTPDRCQQINSIVGPNHLKFQSQLQQAASAFQAGLECHRQGLCLTLQHAANLVAAVDQQSGLQRQRRRANRALVRGLQRLTATVRGGQWHHVHEGSRGPMFASMSLPFLTKRPQGELLPIEKLRELFDELDQHDNGRLSIADFRAGLARMGLPCSEDYLREMMNQYDEDHDGTVDFMEFQHYVHHRRRNMRAAFEEMDFHHTGTIDADDLLEDLKKAGLPARPEDAKKMIDLLDRDHDGRVSFDEFQRYICLLPAAQVVHHNVIYCWLDSSDWVDGIEYRLCMTPPKQPLQRLLAGGIAGAVSRTMVAPAERLRTLMMTDKTGAGFAMSFRQMWADGGFLGMFKGNLVTVLKTIPQSAIQFAAYDQAKDAMLTIIPRHQGAGLRQIEKALAGCTAGAVSTILTYPMELLRTRMSMSGAQSLPKTIASIVEGQGIAGFYRGFYASLLCDVLANGLGFWSYERGQEIFRNRHNGRSPSPAQKAGIGALTAVFVMTSTMPIEVVMRRLQVQGAPGHIAQYKSAMHCLQCILREEGPKAFYRGTLSSYLKVCPSIAVTYGLYAFIIQLWGIGGLRQYPHADKVEGSAEEATAAQASS</sequence>
<dbReference type="InterPro" id="IPR023395">
    <property type="entry name" value="MCP_dom_sf"/>
</dbReference>
<organism evidence="10 11">
    <name type="scientific">Apatococcus lobatus</name>
    <dbReference type="NCBI Taxonomy" id="904363"/>
    <lineage>
        <taxon>Eukaryota</taxon>
        <taxon>Viridiplantae</taxon>
        <taxon>Chlorophyta</taxon>
        <taxon>core chlorophytes</taxon>
        <taxon>Trebouxiophyceae</taxon>
        <taxon>Chlorellales</taxon>
        <taxon>Chlorellaceae</taxon>
        <taxon>Apatococcus</taxon>
    </lineage>
</organism>
<dbReference type="InterPro" id="IPR011992">
    <property type="entry name" value="EF-hand-dom_pair"/>
</dbReference>
<dbReference type="AlphaFoldDB" id="A0AAW1RDM8"/>
<dbReference type="SUPFAM" id="SSF103506">
    <property type="entry name" value="Mitochondrial carrier"/>
    <property type="match status" value="1"/>
</dbReference>
<evidence type="ECO:0000256" key="5">
    <source>
        <dbReference type="ARBA" id="ARBA00022837"/>
    </source>
</evidence>
<evidence type="ECO:0000256" key="8">
    <source>
        <dbReference type="PROSITE-ProRule" id="PRU00282"/>
    </source>
</evidence>
<evidence type="ECO:0000256" key="1">
    <source>
        <dbReference type="ARBA" id="ARBA00004448"/>
    </source>
</evidence>
<evidence type="ECO:0000259" key="9">
    <source>
        <dbReference type="PROSITE" id="PS50222"/>
    </source>
</evidence>
<evidence type="ECO:0000256" key="2">
    <source>
        <dbReference type="ARBA" id="ARBA00022448"/>
    </source>
</evidence>
<evidence type="ECO:0000313" key="10">
    <source>
        <dbReference type="EMBL" id="KAK9831758.1"/>
    </source>
</evidence>
<evidence type="ECO:0000256" key="3">
    <source>
        <dbReference type="ARBA" id="ARBA00022692"/>
    </source>
</evidence>
<dbReference type="SMART" id="SM00054">
    <property type="entry name" value="EFh"/>
    <property type="match status" value="4"/>
</dbReference>
<evidence type="ECO:0000313" key="11">
    <source>
        <dbReference type="Proteomes" id="UP001438707"/>
    </source>
</evidence>
<keyword evidence="2" id="KW-0813">Transport</keyword>
<keyword evidence="6" id="KW-1133">Transmembrane helix</keyword>
<feature type="repeat" description="Solcar" evidence="8">
    <location>
        <begin position="350"/>
        <end position="433"/>
    </location>
</feature>
<dbReference type="GO" id="GO:0005743">
    <property type="term" value="C:mitochondrial inner membrane"/>
    <property type="evidence" value="ECO:0007669"/>
    <property type="project" value="UniProtKB-SubCell"/>
</dbReference>
<dbReference type="PRINTS" id="PR00926">
    <property type="entry name" value="MITOCARRIER"/>
</dbReference>
<feature type="domain" description="EF-hand" evidence="9">
    <location>
        <begin position="253"/>
        <end position="283"/>
    </location>
</feature>
<evidence type="ECO:0000256" key="6">
    <source>
        <dbReference type="ARBA" id="ARBA00022989"/>
    </source>
</evidence>
<dbReference type="InterPro" id="IPR002067">
    <property type="entry name" value="MCP"/>
</dbReference>
<evidence type="ECO:0000256" key="4">
    <source>
        <dbReference type="ARBA" id="ARBA00022737"/>
    </source>
</evidence>
<dbReference type="Gene3D" id="1.50.40.10">
    <property type="entry name" value="Mitochondrial carrier domain"/>
    <property type="match status" value="1"/>
</dbReference>
<dbReference type="GO" id="GO:0005509">
    <property type="term" value="F:calcium ion binding"/>
    <property type="evidence" value="ECO:0007669"/>
    <property type="project" value="InterPro"/>
</dbReference>
<feature type="repeat" description="Solcar" evidence="8">
    <location>
        <begin position="538"/>
        <end position="627"/>
    </location>
</feature>
<dbReference type="PANTHER" id="PTHR24089">
    <property type="entry name" value="SOLUTE CARRIER FAMILY 25"/>
    <property type="match status" value="1"/>
</dbReference>
<feature type="domain" description="EF-hand" evidence="9">
    <location>
        <begin position="181"/>
        <end position="216"/>
    </location>
</feature>
<comment type="subcellular location">
    <subcellularLocation>
        <location evidence="1">Mitochondrion inner membrane</location>
        <topology evidence="1">Multi-pass membrane protein</topology>
    </subcellularLocation>
</comment>
<comment type="caution">
    <text evidence="10">The sequence shown here is derived from an EMBL/GenBank/DDBJ whole genome shotgun (WGS) entry which is preliminary data.</text>
</comment>
<dbReference type="InterPro" id="IPR002048">
    <property type="entry name" value="EF_hand_dom"/>
</dbReference>
<reference evidence="10 11" key="1">
    <citation type="journal article" date="2024" name="Nat. Commun.">
        <title>Phylogenomics reveals the evolutionary origins of lichenization in chlorophyte algae.</title>
        <authorList>
            <person name="Puginier C."/>
            <person name="Libourel C."/>
            <person name="Otte J."/>
            <person name="Skaloud P."/>
            <person name="Haon M."/>
            <person name="Grisel S."/>
            <person name="Petersen M."/>
            <person name="Berrin J.G."/>
            <person name="Delaux P.M."/>
            <person name="Dal Grande F."/>
            <person name="Keller J."/>
        </authorList>
    </citation>
    <scope>NUCLEOTIDE SEQUENCE [LARGE SCALE GENOMIC DNA]</scope>
    <source>
        <strain evidence="10 11">SAG 2145</strain>
    </source>
</reference>
<keyword evidence="4" id="KW-0677">Repeat</keyword>
<name>A0AAW1RDM8_9CHLO</name>
<dbReference type="InterPro" id="IPR018108">
    <property type="entry name" value="MCP_transmembrane"/>
</dbReference>
<feature type="repeat" description="Solcar" evidence="8">
    <location>
        <begin position="446"/>
        <end position="528"/>
    </location>
</feature>
<keyword evidence="11" id="KW-1185">Reference proteome</keyword>
<accession>A0AAW1RDM8</accession>